<proteinExistence type="predicted"/>
<dbReference type="AlphaFoldDB" id="A0A5D3CHF0"/>
<evidence type="ECO:0000313" key="1">
    <source>
        <dbReference type="EMBL" id="TYK10702.1"/>
    </source>
</evidence>
<gene>
    <name evidence="1" type="ORF">E5676_scaffold332G00110</name>
</gene>
<accession>A0A5D3CHF0</accession>
<organism evidence="1 2">
    <name type="scientific">Cucumis melo var. makuwa</name>
    <name type="common">Oriental melon</name>
    <dbReference type="NCBI Taxonomy" id="1194695"/>
    <lineage>
        <taxon>Eukaryota</taxon>
        <taxon>Viridiplantae</taxon>
        <taxon>Streptophyta</taxon>
        <taxon>Embryophyta</taxon>
        <taxon>Tracheophyta</taxon>
        <taxon>Spermatophyta</taxon>
        <taxon>Magnoliopsida</taxon>
        <taxon>eudicotyledons</taxon>
        <taxon>Gunneridae</taxon>
        <taxon>Pentapetalae</taxon>
        <taxon>rosids</taxon>
        <taxon>fabids</taxon>
        <taxon>Cucurbitales</taxon>
        <taxon>Cucurbitaceae</taxon>
        <taxon>Benincaseae</taxon>
        <taxon>Cucumis</taxon>
    </lineage>
</organism>
<dbReference type="Proteomes" id="UP000321947">
    <property type="component" value="Unassembled WGS sequence"/>
</dbReference>
<dbReference type="EMBL" id="SSTD01011064">
    <property type="protein sequence ID" value="TYK10702.1"/>
    <property type="molecule type" value="Genomic_DNA"/>
</dbReference>
<protein>
    <submittedName>
        <fullName evidence="1">Uncharacterized protein</fullName>
    </submittedName>
</protein>
<name>A0A5D3CHF0_CUCMM</name>
<sequence>MVDLGDLIRNIMIVPTKKHGDATAEDIESGFLLLDHPEASLSKTGFPAVSEAELRRLRRVCDGVCEGHYGGDRWTEEIEKERKEGK</sequence>
<evidence type="ECO:0000313" key="2">
    <source>
        <dbReference type="Proteomes" id="UP000321947"/>
    </source>
</evidence>
<reference evidence="1 2" key="1">
    <citation type="submission" date="2019-08" db="EMBL/GenBank/DDBJ databases">
        <title>Draft genome sequences of two oriental melons (Cucumis melo L. var makuwa).</title>
        <authorList>
            <person name="Kwon S.-Y."/>
        </authorList>
    </citation>
    <scope>NUCLEOTIDE SEQUENCE [LARGE SCALE GENOMIC DNA]</scope>
    <source>
        <strain evidence="2">cv. Chang Bougi</strain>
        <tissue evidence="1">Leaf</tissue>
    </source>
</reference>
<comment type="caution">
    <text evidence="1">The sequence shown here is derived from an EMBL/GenBank/DDBJ whole genome shotgun (WGS) entry which is preliminary data.</text>
</comment>